<sequence>MKTFNRNNNNDTYIAKNTNNNNVTIFNKLFSFIFKLLKIIISLLSALITSLSVVHLVKLITINNVFKNNSLNIHTGVPTTKMFEDLAINSILVSIFILQHSLMACKFYKSFIRSSSFAPLERSIYNLITSIVIEAMIENWRHIDFLIWNISEYNYIILPIKKFFILVIIIEFFLFDVFELLGIAQVYCDCFKNKEYELSPQRNFDFYTISRHPNIVSLLVLVWLSSSKMTLDLFSLCLLFSLYLFSGNSLRNKDRKKIK</sequence>
<evidence type="ECO:0000256" key="8">
    <source>
        <dbReference type="SAM" id="Phobius"/>
    </source>
</evidence>
<organism evidence="9 10">
    <name type="scientific">Dictyostelium purpureum</name>
    <name type="common">Slime mold</name>
    <dbReference type="NCBI Taxonomy" id="5786"/>
    <lineage>
        <taxon>Eukaryota</taxon>
        <taxon>Amoebozoa</taxon>
        <taxon>Evosea</taxon>
        <taxon>Eumycetozoa</taxon>
        <taxon>Dictyostelia</taxon>
        <taxon>Dictyosteliales</taxon>
        <taxon>Dictyosteliaceae</taxon>
        <taxon>Dictyostelium</taxon>
    </lineage>
</organism>
<dbReference type="OMA" id="NAHTWIF"/>
<protein>
    <recommendedName>
        <fullName evidence="7">Nuclear envelope membrane protein</fullName>
    </recommendedName>
    <alternativeName>
        <fullName evidence="6">Nuclear rim protein</fullName>
    </alternativeName>
</protein>
<evidence type="ECO:0000256" key="3">
    <source>
        <dbReference type="ARBA" id="ARBA00022692"/>
    </source>
</evidence>
<gene>
    <name evidence="9" type="ORF">DICPUDRAFT_78321</name>
</gene>
<keyword evidence="3 8" id="KW-0812">Transmembrane</keyword>
<comment type="subcellular location">
    <subcellularLocation>
        <location evidence="1">Membrane</location>
        <topology evidence="1">Multi-pass membrane protein</topology>
    </subcellularLocation>
</comment>
<evidence type="ECO:0000313" key="10">
    <source>
        <dbReference type="Proteomes" id="UP000001064"/>
    </source>
</evidence>
<evidence type="ECO:0000256" key="2">
    <source>
        <dbReference type="ARBA" id="ARBA00010631"/>
    </source>
</evidence>
<feature type="transmembrane region" description="Helical" evidence="8">
    <location>
        <begin position="86"/>
        <end position="103"/>
    </location>
</feature>
<name>F0ZJ75_DICPU</name>
<feature type="transmembrane region" description="Helical" evidence="8">
    <location>
        <begin position="163"/>
        <end position="183"/>
    </location>
</feature>
<dbReference type="OrthoDB" id="10050858at2759"/>
<dbReference type="EMBL" id="GL871040">
    <property type="protein sequence ID" value="EGC36012.1"/>
    <property type="molecule type" value="Genomic_DNA"/>
</dbReference>
<accession>F0ZJ75</accession>
<dbReference type="KEGG" id="dpp:DICPUDRAFT_78321"/>
<feature type="transmembrane region" description="Helical" evidence="8">
    <location>
        <begin position="36"/>
        <end position="57"/>
    </location>
</feature>
<evidence type="ECO:0000313" key="9">
    <source>
        <dbReference type="EMBL" id="EGC36012.1"/>
    </source>
</evidence>
<dbReference type="InParanoid" id="F0ZJ75"/>
<keyword evidence="10" id="KW-1185">Reference proteome</keyword>
<dbReference type="AlphaFoldDB" id="F0ZJ75"/>
<feature type="transmembrane region" description="Helical" evidence="8">
    <location>
        <begin position="230"/>
        <end position="250"/>
    </location>
</feature>
<dbReference type="eggNOG" id="ENOG502RS62">
    <property type="taxonomic scope" value="Eukaryota"/>
</dbReference>
<dbReference type="VEuPathDB" id="AmoebaDB:DICPUDRAFT_78321"/>
<keyword evidence="4 8" id="KW-1133">Transmembrane helix</keyword>
<keyword evidence="5 8" id="KW-0472">Membrane</keyword>
<comment type="similarity">
    <text evidence="2">Belongs to the nurim family.</text>
</comment>
<dbReference type="GO" id="GO:0031965">
    <property type="term" value="C:nuclear membrane"/>
    <property type="evidence" value="ECO:0000318"/>
    <property type="project" value="GO_Central"/>
</dbReference>
<evidence type="ECO:0000256" key="6">
    <source>
        <dbReference type="ARBA" id="ARBA00031700"/>
    </source>
</evidence>
<dbReference type="GeneID" id="10500335"/>
<evidence type="ECO:0000256" key="4">
    <source>
        <dbReference type="ARBA" id="ARBA00022989"/>
    </source>
</evidence>
<evidence type="ECO:0000256" key="1">
    <source>
        <dbReference type="ARBA" id="ARBA00004141"/>
    </source>
</evidence>
<dbReference type="FunCoup" id="F0ZJ75">
    <property type="interactions" value="22"/>
</dbReference>
<dbReference type="PANTHER" id="PTHR31040">
    <property type="entry name" value="NURIM"/>
    <property type="match status" value="1"/>
</dbReference>
<dbReference type="PANTHER" id="PTHR31040:SF1">
    <property type="entry name" value="NURIM"/>
    <property type="match status" value="1"/>
</dbReference>
<proteinExistence type="inferred from homology"/>
<dbReference type="InterPro" id="IPR033580">
    <property type="entry name" value="Nurim-like"/>
</dbReference>
<evidence type="ECO:0000256" key="7">
    <source>
        <dbReference type="ARBA" id="ARBA00032957"/>
    </source>
</evidence>
<dbReference type="RefSeq" id="XP_003287450.1">
    <property type="nucleotide sequence ID" value="XM_003287402.1"/>
</dbReference>
<reference evidence="10" key="1">
    <citation type="journal article" date="2011" name="Genome Biol.">
        <title>Comparative genomics of the social amoebae Dictyostelium discoideum and Dictyostelium purpureum.</title>
        <authorList>
            <consortium name="US DOE Joint Genome Institute (JGI-PGF)"/>
            <person name="Sucgang R."/>
            <person name="Kuo A."/>
            <person name="Tian X."/>
            <person name="Salerno W."/>
            <person name="Parikh A."/>
            <person name="Feasley C.L."/>
            <person name="Dalin E."/>
            <person name="Tu H."/>
            <person name="Huang E."/>
            <person name="Barry K."/>
            <person name="Lindquist E."/>
            <person name="Shapiro H."/>
            <person name="Bruce D."/>
            <person name="Schmutz J."/>
            <person name="Salamov A."/>
            <person name="Fey P."/>
            <person name="Gaudet P."/>
            <person name="Anjard C."/>
            <person name="Babu M.M."/>
            <person name="Basu S."/>
            <person name="Bushmanova Y."/>
            <person name="van der Wel H."/>
            <person name="Katoh-Kurasawa M."/>
            <person name="Dinh C."/>
            <person name="Coutinho P.M."/>
            <person name="Saito T."/>
            <person name="Elias M."/>
            <person name="Schaap P."/>
            <person name="Kay R.R."/>
            <person name="Henrissat B."/>
            <person name="Eichinger L."/>
            <person name="Rivero F."/>
            <person name="Putnam N.H."/>
            <person name="West C.M."/>
            <person name="Loomis W.F."/>
            <person name="Chisholm R.L."/>
            <person name="Shaulsky G."/>
            <person name="Strassmann J.E."/>
            <person name="Queller D.C."/>
            <person name="Kuspa A."/>
            <person name="Grigoriev I.V."/>
        </authorList>
    </citation>
    <scope>NUCLEOTIDE SEQUENCE [LARGE SCALE GENOMIC DNA]</scope>
    <source>
        <strain evidence="10">QSDP1</strain>
    </source>
</reference>
<evidence type="ECO:0000256" key="5">
    <source>
        <dbReference type="ARBA" id="ARBA00023136"/>
    </source>
</evidence>
<dbReference type="Proteomes" id="UP000001064">
    <property type="component" value="Unassembled WGS sequence"/>
</dbReference>